<keyword evidence="5" id="KW-1185">Reference proteome</keyword>
<dbReference type="SMART" id="SM00450">
    <property type="entry name" value="RHOD"/>
    <property type="match status" value="2"/>
</dbReference>
<sequence length="289" mass="30196">MSKTQFSGLITPEALGQRLGDSNLVVVDIRSSVDGGGKAAYEAGHVPGAVHSDYAADGWRAKVGNAPGMLPSLEHLAALAGRLGIKPHDDVVIVPAGVSATDFAAAARVYWTLKLIGHGQQAILDGGFKAWSADPQRPVETGPSAPKSTDPYPVVMQQQLRSNTDATLVASRSKLATLVDARSASYFEGREKAAEAARAGHIPGAVSRDYAAAFDPGTGALKPIRDLSTLFAGVPNGPAISYCNTGHTAALNWFVMSEVLGREEVALYDGSMTDWTQDEARPVSTEAAA</sequence>
<dbReference type="GO" id="GO:0004792">
    <property type="term" value="F:thiosulfate-cyanide sulfurtransferase activity"/>
    <property type="evidence" value="ECO:0007669"/>
    <property type="project" value="TreeGrafter"/>
</dbReference>
<evidence type="ECO:0000259" key="3">
    <source>
        <dbReference type="PROSITE" id="PS50206"/>
    </source>
</evidence>
<dbReference type="PANTHER" id="PTHR11364">
    <property type="entry name" value="THIOSULFATE SULFERTANSFERASE"/>
    <property type="match status" value="1"/>
</dbReference>
<organism evidence="4 5">
    <name type="scientific">Bosea vaviloviae</name>
    <dbReference type="NCBI Taxonomy" id="1526658"/>
    <lineage>
        <taxon>Bacteria</taxon>
        <taxon>Pseudomonadati</taxon>
        <taxon>Pseudomonadota</taxon>
        <taxon>Alphaproteobacteria</taxon>
        <taxon>Hyphomicrobiales</taxon>
        <taxon>Boseaceae</taxon>
        <taxon>Bosea</taxon>
    </lineage>
</organism>
<reference evidence="4 5" key="1">
    <citation type="journal article" date="2015" name="Antonie Van Leeuwenhoek">
        <title>Bosea vaviloviae sp. nov., a new species of slow-growing rhizobia isolated from nodules of the relict species Vavilovia formosa (Stev.) Fed.</title>
        <authorList>
            <person name="Safronova V.I."/>
            <person name="Kuznetsova I.G."/>
            <person name="Sazanova A.L."/>
            <person name="Kimeklis A.K."/>
            <person name="Belimov A.A."/>
            <person name="Andronov E.E."/>
            <person name="Pinaev A.G."/>
            <person name="Chizhevskaya E.P."/>
            <person name="Pukhaev A.R."/>
            <person name="Popov K.P."/>
            <person name="Willems A."/>
            <person name="Tikhonovich I.A."/>
        </authorList>
    </citation>
    <scope>NUCLEOTIDE SEQUENCE [LARGE SCALE GENOMIC DNA]</scope>
    <source>
        <strain evidence="4 5">Vaf18</strain>
    </source>
</reference>
<dbReference type="Pfam" id="PF00581">
    <property type="entry name" value="Rhodanese"/>
    <property type="match status" value="2"/>
</dbReference>
<gene>
    <name evidence="4" type="ORF">BHK69_19975</name>
</gene>
<accession>A0A1D7U4W7</accession>
<dbReference type="RefSeq" id="WP_069691623.1">
    <property type="nucleotide sequence ID" value="NZ_CP017147.1"/>
</dbReference>
<evidence type="ECO:0000256" key="1">
    <source>
        <dbReference type="ARBA" id="ARBA00022679"/>
    </source>
</evidence>
<evidence type="ECO:0000313" key="5">
    <source>
        <dbReference type="Proteomes" id="UP000094969"/>
    </source>
</evidence>
<dbReference type="CDD" id="cd01448">
    <property type="entry name" value="TST_Repeat_1"/>
    <property type="match status" value="1"/>
</dbReference>
<dbReference type="InterPro" id="IPR045078">
    <property type="entry name" value="TST/MPST-like"/>
</dbReference>
<name>A0A1D7U4W7_9HYPH</name>
<dbReference type="STRING" id="1526658.BHK69_19975"/>
<proteinExistence type="predicted"/>
<feature type="domain" description="Rhodanese" evidence="3">
    <location>
        <begin position="20"/>
        <end position="140"/>
    </location>
</feature>
<feature type="domain" description="Rhodanese" evidence="3">
    <location>
        <begin position="172"/>
        <end position="284"/>
    </location>
</feature>
<protein>
    <recommendedName>
        <fullName evidence="3">Rhodanese domain-containing protein</fullName>
    </recommendedName>
</protein>
<dbReference type="OrthoDB" id="9781034at2"/>
<dbReference type="Proteomes" id="UP000094969">
    <property type="component" value="Chromosome"/>
</dbReference>
<dbReference type="KEGG" id="bvv:BHK69_19975"/>
<dbReference type="PROSITE" id="PS50206">
    <property type="entry name" value="RHODANESE_3"/>
    <property type="match status" value="2"/>
</dbReference>
<dbReference type="Gene3D" id="3.40.250.10">
    <property type="entry name" value="Rhodanese-like domain"/>
    <property type="match status" value="2"/>
</dbReference>
<dbReference type="AlphaFoldDB" id="A0A1D7U4W7"/>
<dbReference type="InterPro" id="IPR036873">
    <property type="entry name" value="Rhodanese-like_dom_sf"/>
</dbReference>
<keyword evidence="2" id="KW-0677">Repeat</keyword>
<dbReference type="EMBL" id="CP017147">
    <property type="protein sequence ID" value="AOO82414.1"/>
    <property type="molecule type" value="Genomic_DNA"/>
</dbReference>
<dbReference type="SUPFAM" id="SSF52821">
    <property type="entry name" value="Rhodanese/Cell cycle control phosphatase"/>
    <property type="match status" value="2"/>
</dbReference>
<evidence type="ECO:0000313" key="4">
    <source>
        <dbReference type="EMBL" id="AOO82414.1"/>
    </source>
</evidence>
<evidence type="ECO:0000256" key="2">
    <source>
        <dbReference type="ARBA" id="ARBA00022737"/>
    </source>
</evidence>
<dbReference type="PANTHER" id="PTHR11364:SF27">
    <property type="entry name" value="SULFURTRANSFERASE"/>
    <property type="match status" value="1"/>
</dbReference>
<keyword evidence="1" id="KW-0808">Transferase</keyword>
<dbReference type="InterPro" id="IPR001763">
    <property type="entry name" value="Rhodanese-like_dom"/>
</dbReference>